<reference evidence="5" key="3">
    <citation type="submission" date="2013-08" db="EMBL/GenBank/DDBJ databases">
        <authorList>
            <person name="Sibley D."/>
            <person name="Venepally P."/>
            <person name="Karamycheva S."/>
            <person name="Hadjithomas M."/>
            <person name="Khan A."/>
            <person name="Brunk B."/>
            <person name="Roos D."/>
            <person name="Caler E."/>
            <person name="Lorenzi H."/>
        </authorList>
    </citation>
    <scope>NUCLEOTIDE SEQUENCE</scope>
    <source>
        <strain evidence="5">VEG</strain>
    </source>
</reference>
<dbReference type="AlphaFoldDB" id="A0A125YXZ6"/>
<evidence type="ECO:0000256" key="2">
    <source>
        <dbReference type="SAM" id="Phobius"/>
    </source>
</evidence>
<dbReference type="OMA" id="HPQSVWK"/>
<evidence type="ECO:0000256" key="1">
    <source>
        <dbReference type="SAM" id="MobiDB-lite"/>
    </source>
</evidence>
<organism evidence="5 6">
    <name type="scientific">Toxoplasma gondii (strain ATCC 50861 / VEG)</name>
    <dbReference type="NCBI Taxonomy" id="432359"/>
    <lineage>
        <taxon>Eukaryota</taxon>
        <taxon>Sar</taxon>
        <taxon>Alveolata</taxon>
        <taxon>Apicomplexa</taxon>
        <taxon>Conoidasida</taxon>
        <taxon>Coccidia</taxon>
        <taxon>Eucoccidiorida</taxon>
        <taxon>Eimeriorina</taxon>
        <taxon>Sarcocystidae</taxon>
        <taxon>Toxoplasma</taxon>
    </lineage>
</organism>
<keyword evidence="6" id="KW-1185">Reference proteome</keyword>
<keyword evidence="3" id="KW-0732">Signal</keyword>
<name>A0A125YXZ6_TOXGV</name>
<dbReference type="PaxDb" id="5811-TGME49_040440"/>
<feature type="compositionally biased region" description="Basic and acidic residues" evidence="1">
    <location>
        <begin position="154"/>
        <end position="166"/>
    </location>
</feature>
<dbReference type="EMBL" id="LN714495">
    <property type="protein sequence ID" value="CEL73388.1"/>
    <property type="molecule type" value="Genomic_DNA"/>
</dbReference>
<keyword evidence="2" id="KW-1133">Transmembrane helix</keyword>
<feature type="signal peptide" evidence="3">
    <location>
        <begin position="1"/>
        <end position="27"/>
    </location>
</feature>
<evidence type="ECO:0000256" key="3">
    <source>
        <dbReference type="SAM" id="SignalP"/>
    </source>
</evidence>
<evidence type="ECO:0000313" key="6">
    <source>
        <dbReference type="Proteomes" id="UP000002226"/>
    </source>
</evidence>
<keyword evidence="2 5" id="KW-0812">Transmembrane</keyword>
<feature type="region of interest" description="Disordered" evidence="1">
    <location>
        <begin position="154"/>
        <end position="184"/>
    </location>
</feature>
<evidence type="ECO:0000313" key="5">
    <source>
        <dbReference type="EMBL" id="ESS31453.1"/>
    </source>
</evidence>
<evidence type="ECO:0000313" key="4">
    <source>
        <dbReference type="EMBL" id="CEL73388.1"/>
    </source>
</evidence>
<accession>A0A0F7UXZ7</accession>
<accession>A0A125YXZ6</accession>
<gene>
    <name evidence="4" type="ORF">BN1205_090860</name>
    <name evidence="5" type="ORF">TGVEG_240440</name>
</gene>
<reference evidence="4" key="4">
    <citation type="journal article" date="2015" name="PLoS ONE">
        <title>Comprehensive Evaluation of Toxoplasma gondii VEG and Neospora caninum LIV Genomes with Tachyzoite Stage Transcriptome and Proteome Defines Novel Transcript Features.</title>
        <authorList>
            <person name="Ramaprasad A."/>
            <person name="Mourier T."/>
            <person name="Naeem R."/>
            <person name="Malas T.B."/>
            <person name="Moussa E."/>
            <person name="Panigrahi A."/>
            <person name="Vermont S.J."/>
            <person name="Otto T.D."/>
            <person name="Wastling J."/>
            <person name="Pain A."/>
        </authorList>
    </citation>
    <scope>NUCLEOTIDE SEQUENCE</scope>
    <source>
        <strain evidence="4">VEG</strain>
    </source>
</reference>
<feature type="region of interest" description="Disordered" evidence="1">
    <location>
        <begin position="230"/>
        <end position="262"/>
    </location>
</feature>
<dbReference type="VEuPathDB" id="ToxoDB:TGVEG_240440"/>
<dbReference type="eggNOG" id="ENOG502TF06">
    <property type="taxonomic scope" value="Eukaryota"/>
</dbReference>
<keyword evidence="2" id="KW-0472">Membrane</keyword>
<feature type="compositionally biased region" description="Basic and acidic residues" evidence="1">
    <location>
        <begin position="244"/>
        <end position="253"/>
    </location>
</feature>
<protein>
    <submittedName>
        <fullName evidence="5">Putative transmembrane protein</fullName>
    </submittedName>
</protein>
<feature type="transmembrane region" description="Helical" evidence="2">
    <location>
        <begin position="92"/>
        <end position="113"/>
    </location>
</feature>
<feature type="chain" id="PRO_5010058822" evidence="3">
    <location>
        <begin position="28"/>
        <end position="371"/>
    </location>
</feature>
<dbReference type="EMBL" id="AAYL02000183">
    <property type="protein sequence ID" value="ESS31453.1"/>
    <property type="molecule type" value="Genomic_DNA"/>
</dbReference>
<sequence>MSGSTARGTVTLVLPSVTSMFVRFVLAGESPGCANAAECARPLSAKSSSSHPQSVWKSYVCAFLPPPFHGTSSSLPYRDMGSSSSEYDPSHALVPFVYLLFALLLADGIVTVLKRLWCVYKHQLRLGSPTAEREGAPEKEGKKDGLVNLAREHSDVRQRCRGRDSGKALSPGPDDELSGQSGEHAEAKCSTIAAELQQLRAEQANAGRVGTANFVAQAKLQRRIIRLEQQLAGTQKNQQSDNSSDDKEHRKPDASFLTKPSGLGSHNSTLLRGVQGFAAQLGGRLVASAVASLFKAAFCYAMVSIGCQWSSQRDVAQHGWTLILPTRFLWPFFQNSGSQWCGFGFMVPFFLGRLAVDELYRHLNSVGLLMS</sequence>
<proteinExistence type="predicted"/>
<feature type="compositionally biased region" description="Polar residues" evidence="1">
    <location>
        <begin position="231"/>
        <end position="242"/>
    </location>
</feature>
<reference evidence="5" key="1">
    <citation type="submission" date="2007-03" db="EMBL/GenBank/DDBJ databases">
        <authorList>
            <person name="Paulsen I."/>
        </authorList>
    </citation>
    <scope>NUCLEOTIDE SEQUENCE</scope>
    <source>
        <strain evidence="5">VEG</strain>
    </source>
</reference>
<dbReference type="OrthoDB" id="10316778at2759"/>
<dbReference type="Proteomes" id="UP000002226">
    <property type="component" value="Unassembled WGS sequence"/>
</dbReference>
<reference evidence="6" key="2">
    <citation type="submission" date="2008-03" db="EMBL/GenBank/DDBJ databases">
        <title>Annotation of Toxoplasma gondii VEG.</title>
        <authorList>
            <person name="Lorenzi H."/>
            <person name="Inman J."/>
            <person name="Amedeo P."/>
            <person name="Brunk B."/>
            <person name="Roos D."/>
            <person name="Caler E."/>
        </authorList>
    </citation>
    <scope>NUCLEOTIDE SEQUENCE [LARGE SCALE GENOMIC DNA]</scope>
    <source>
        <strain evidence="6">ATCC 50861 / VEG</strain>
    </source>
</reference>